<reference evidence="6" key="1">
    <citation type="submission" date="2021-12" db="EMBL/GenBank/DDBJ databases">
        <title>Discovery of the Pendulisporaceae a myxobacterial family with distinct sporulation behavior and unique specialized metabolism.</title>
        <authorList>
            <person name="Garcia R."/>
            <person name="Popoff A."/>
            <person name="Bader C.D."/>
            <person name="Loehr J."/>
            <person name="Walesch S."/>
            <person name="Walt C."/>
            <person name="Boldt J."/>
            <person name="Bunk B."/>
            <person name="Haeckl F.J.F.P.J."/>
            <person name="Gunesch A.P."/>
            <person name="Birkelbach J."/>
            <person name="Nuebel U."/>
            <person name="Pietschmann T."/>
            <person name="Bach T."/>
            <person name="Mueller R."/>
        </authorList>
    </citation>
    <scope>NUCLEOTIDE SEQUENCE</scope>
    <source>
        <strain evidence="6">MSr11367</strain>
    </source>
</reference>
<keyword evidence="3" id="KW-0238">DNA-binding</keyword>
<gene>
    <name evidence="6" type="ORF">LVJ94_31545</name>
</gene>
<keyword evidence="4" id="KW-0804">Transcription</keyword>
<dbReference type="PROSITE" id="PS50932">
    <property type="entry name" value="HTH_LACI_2"/>
    <property type="match status" value="1"/>
</dbReference>
<keyword evidence="7" id="KW-1185">Reference proteome</keyword>
<evidence type="ECO:0000256" key="3">
    <source>
        <dbReference type="ARBA" id="ARBA00023125"/>
    </source>
</evidence>
<dbReference type="Pfam" id="PF00532">
    <property type="entry name" value="Peripla_BP_1"/>
    <property type="match status" value="1"/>
</dbReference>
<dbReference type="EMBL" id="CP089983">
    <property type="protein sequence ID" value="WXB01440.1"/>
    <property type="molecule type" value="Genomic_DNA"/>
</dbReference>
<dbReference type="Gene3D" id="3.40.50.2300">
    <property type="match status" value="2"/>
</dbReference>
<dbReference type="RefSeq" id="WP_394840439.1">
    <property type="nucleotide sequence ID" value="NZ_CP089929.1"/>
</dbReference>
<feature type="domain" description="HTH lacI-type" evidence="5">
    <location>
        <begin position="1"/>
        <end position="17"/>
    </location>
</feature>
<dbReference type="PANTHER" id="PTHR30146">
    <property type="entry name" value="LACI-RELATED TRANSCRIPTIONAL REPRESSOR"/>
    <property type="match status" value="1"/>
</dbReference>
<evidence type="ECO:0000256" key="4">
    <source>
        <dbReference type="ARBA" id="ARBA00023163"/>
    </source>
</evidence>
<sequence>MRELNYVPNALAQSLKGRSTRTLGLVVGDVSNPFFTLLARGLEDAATAAGYSVILCNSDDDPKKEKAYLEILARRRVDGLVLTPSQTDPQPVLDWARQSGPVCLVDRPVAGLDFHAAGIDVVRGESLLAAEKLVEHLISHGHKRIAIVNGPPTLATAVDRLNGYRRALTVAGLKVDKRLEREGQFSVESGRETTLELLAKKPAPTAIFATNNQLALGAMLAARDRGLRIPDDLALVTFEDIPHVADVWPFISVAAQAAASMGQEAGRFILERIQRHGAHHAQLKGGGAKDEPLHGRELVLDTELRLRRSCGCASASGGIFP</sequence>
<dbReference type="InterPro" id="IPR001761">
    <property type="entry name" value="Peripla_BP/Lac1_sug-bd_dom"/>
</dbReference>
<organism evidence="6 7">
    <name type="scientific">Pendulispora rubella</name>
    <dbReference type="NCBI Taxonomy" id="2741070"/>
    <lineage>
        <taxon>Bacteria</taxon>
        <taxon>Pseudomonadati</taxon>
        <taxon>Myxococcota</taxon>
        <taxon>Myxococcia</taxon>
        <taxon>Myxococcales</taxon>
        <taxon>Sorangiineae</taxon>
        <taxon>Pendulisporaceae</taxon>
        <taxon>Pendulispora</taxon>
    </lineage>
</organism>
<dbReference type="SUPFAM" id="SSF53822">
    <property type="entry name" value="Periplasmic binding protein-like I"/>
    <property type="match status" value="1"/>
</dbReference>
<evidence type="ECO:0000313" key="6">
    <source>
        <dbReference type="EMBL" id="WXB01440.1"/>
    </source>
</evidence>
<dbReference type="Proteomes" id="UP001374803">
    <property type="component" value="Chromosome"/>
</dbReference>
<evidence type="ECO:0000256" key="1">
    <source>
        <dbReference type="ARBA" id="ARBA00022491"/>
    </source>
</evidence>
<protein>
    <submittedName>
        <fullName evidence="6">Substrate-binding domain-containing protein</fullName>
    </submittedName>
</protein>
<evidence type="ECO:0000313" key="7">
    <source>
        <dbReference type="Proteomes" id="UP001374803"/>
    </source>
</evidence>
<evidence type="ECO:0000256" key="2">
    <source>
        <dbReference type="ARBA" id="ARBA00023015"/>
    </source>
</evidence>
<keyword evidence="1" id="KW-0678">Repressor</keyword>
<dbReference type="InterPro" id="IPR000843">
    <property type="entry name" value="HTH_LacI"/>
</dbReference>
<evidence type="ECO:0000259" key="5">
    <source>
        <dbReference type="PROSITE" id="PS50932"/>
    </source>
</evidence>
<accession>A0ABZ2KWU1</accession>
<dbReference type="InterPro" id="IPR028082">
    <property type="entry name" value="Peripla_BP_I"/>
</dbReference>
<dbReference type="PANTHER" id="PTHR30146:SF148">
    <property type="entry name" value="HTH-TYPE TRANSCRIPTIONAL REPRESSOR PURR-RELATED"/>
    <property type="match status" value="1"/>
</dbReference>
<name>A0ABZ2KWU1_9BACT</name>
<proteinExistence type="predicted"/>
<keyword evidence="2" id="KW-0805">Transcription regulation</keyword>